<evidence type="ECO:0000313" key="3">
    <source>
        <dbReference type="Proteomes" id="UP000325902"/>
    </source>
</evidence>
<organism evidence="2 3">
    <name type="scientific">Lasiodiplodia theobromae</name>
    <dbReference type="NCBI Taxonomy" id="45133"/>
    <lineage>
        <taxon>Eukaryota</taxon>
        <taxon>Fungi</taxon>
        <taxon>Dikarya</taxon>
        <taxon>Ascomycota</taxon>
        <taxon>Pezizomycotina</taxon>
        <taxon>Dothideomycetes</taxon>
        <taxon>Dothideomycetes incertae sedis</taxon>
        <taxon>Botryosphaeriales</taxon>
        <taxon>Botryosphaeriaceae</taxon>
        <taxon>Lasiodiplodia</taxon>
    </lineage>
</organism>
<proteinExistence type="predicted"/>
<dbReference type="EMBL" id="VCHE01000056">
    <property type="protein sequence ID" value="KAB2573567.1"/>
    <property type="molecule type" value="Genomic_DNA"/>
</dbReference>
<dbReference type="AlphaFoldDB" id="A0A5N5D7H1"/>
<protein>
    <submittedName>
        <fullName evidence="2">Uncharacterized protein</fullName>
    </submittedName>
</protein>
<evidence type="ECO:0000313" key="2">
    <source>
        <dbReference type="EMBL" id="KAB2573567.1"/>
    </source>
</evidence>
<gene>
    <name evidence="2" type="ORF">DBV05_g7757</name>
</gene>
<feature type="compositionally biased region" description="Low complexity" evidence="1">
    <location>
        <begin position="16"/>
        <end position="30"/>
    </location>
</feature>
<accession>A0A5N5D7H1</accession>
<keyword evidence="3" id="KW-1185">Reference proteome</keyword>
<dbReference type="PANTHER" id="PTHR33099:SF7">
    <property type="entry name" value="MYND-TYPE DOMAIN-CONTAINING PROTEIN"/>
    <property type="match status" value="1"/>
</dbReference>
<name>A0A5N5D7H1_9PEZI</name>
<sequence>MAESSRPQPNIIDLGSDCSISDSHSSISDDQSSDDSSSDIKFQAGEIESSSYVDDFVISLCTTLDWFCRDDVGTFAHSAPIGDEVFKDPQIHIDGIGRIPMPLSIEHAEKIVALSEKGTLKPNAFRFENPLWEQRVLHRLVDEAVKELRIGGKPDAIGAQLREMQLCNKDTGVDVPSMNEALLGAVGTLVVCLPSPHQGGDVHVKLASAEEKLTSSGQRPSFMCWYRDIEPEIKAISSGYRWTLVYDIKNFEQPDIYSSSMLSAQTSKLHANFETWKHPAYDLAPRYVYVLKNDYKNQLSLDALLGGDLNLARTLKGIGQKLGFDIFLATIEKRRHGHVKFVDYDYDDDWASENPDEIHEMKEILEEEISLVSVFDLSGRLLVEDVDIEEEEVLQGHWEDDDAASETDLEDSSDHACATHKFRGTALVMMSHDEAREFLAHERCSTAVMFDHLREQQVDDADDTKAISAFKDFLLRRSADMVLYGDDLGELESIIQACISLKDTELFNSVALPLKKPLSSQGLSDLSSWIWESGFQCFEAGLEKLTPDKAVFETHDFLQALLGRRSSERPQLGPGAESGFFDFVERKTHEVLGKVSQLYLKDVTALVDMLKTTRRFEQTAQK</sequence>
<comment type="caution">
    <text evidence="2">The sequence shown here is derived from an EMBL/GenBank/DDBJ whole genome shotgun (WGS) entry which is preliminary data.</text>
</comment>
<evidence type="ECO:0000256" key="1">
    <source>
        <dbReference type="SAM" id="MobiDB-lite"/>
    </source>
</evidence>
<reference evidence="2 3" key="1">
    <citation type="journal article" date="2019" name="Sci. Rep.">
        <title>A multi-omics analysis of the grapevine pathogen Lasiodiplodia theobromae reveals that temperature affects the expression of virulence- and pathogenicity-related genes.</title>
        <authorList>
            <person name="Felix C."/>
            <person name="Meneses R."/>
            <person name="Goncalves M.F.M."/>
            <person name="Tilleman L."/>
            <person name="Duarte A.S."/>
            <person name="Jorrin-Novo J.V."/>
            <person name="Van de Peer Y."/>
            <person name="Deforce D."/>
            <person name="Van Nieuwerburgh F."/>
            <person name="Esteves A.C."/>
            <person name="Alves A."/>
        </authorList>
    </citation>
    <scope>NUCLEOTIDE SEQUENCE [LARGE SCALE GENOMIC DNA]</scope>
    <source>
        <strain evidence="2 3">LA-SOL3</strain>
    </source>
</reference>
<dbReference type="OrthoDB" id="27483at2759"/>
<dbReference type="PANTHER" id="PTHR33099">
    <property type="entry name" value="FE2OG DIOXYGENASE DOMAIN-CONTAINING PROTEIN"/>
    <property type="match status" value="1"/>
</dbReference>
<feature type="region of interest" description="Disordered" evidence="1">
    <location>
        <begin position="1"/>
        <end position="39"/>
    </location>
</feature>
<dbReference type="Proteomes" id="UP000325902">
    <property type="component" value="Unassembled WGS sequence"/>
</dbReference>